<comment type="caution">
    <text evidence="6">The sequence shown here is derived from an EMBL/GenBank/DDBJ whole genome shotgun (WGS) entry which is preliminary data.</text>
</comment>
<dbReference type="PROSITE" id="PS51078">
    <property type="entry name" value="ICLR_ED"/>
    <property type="match status" value="1"/>
</dbReference>
<dbReference type="InterPro" id="IPR036390">
    <property type="entry name" value="WH_DNA-bd_sf"/>
</dbReference>
<keyword evidence="2" id="KW-0238">DNA-binding</keyword>
<evidence type="ECO:0000313" key="7">
    <source>
        <dbReference type="Proteomes" id="UP001596328"/>
    </source>
</evidence>
<keyword evidence="3" id="KW-0804">Transcription</keyword>
<dbReference type="AlphaFoldDB" id="A0ABD5RZE9"/>
<dbReference type="PANTHER" id="PTHR30136:SF35">
    <property type="entry name" value="HTH-TYPE TRANSCRIPTIONAL REGULATOR RV1719"/>
    <property type="match status" value="1"/>
</dbReference>
<evidence type="ECO:0000259" key="4">
    <source>
        <dbReference type="PROSITE" id="PS51077"/>
    </source>
</evidence>
<dbReference type="InterPro" id="IPR029016">
    <property type="entry name" value="GAF-like_dom_sf"/>
</dbReference>
<accession>A0ABD5RZE9</accession>
<evidence type="ECO:0000256" key="1">
    <source>
        <dbReference type="ARBA" id="ARBA00023015"/>
    </source>
</evidence>
<dbReference type="GO" id="GO:0003677">
    <property type="term" value="F:DNA binding"/>
    <property type="evidence" value="ECO:0007669"/>
    <property type="project" value="UniProtKB-KW"/>
</dbReference>
<dbReference type="InterPro" id="IPR036388">
    <property type="entry name" value="WH-like_DNA-bd_sf"/>
</dbReference>
<sequence>MGPKDTGRRRVKSDETLFALFEALKETGGAGVTELADRLELAKSSVHRHLTTMEDYGFVVNEAGTYRIGLQFLHYGEYARNRFDVYHAAKRKVDELAADSGEMAWLITHENGMAMYLYGAGGNTELDVDTIVGTWTAMHYNSGGKAILSQLPRSEVERIVAERGLPSKTPKTITDPERLYEALDEVEDRGYALNMGEDLEGIRAVGVPIVFQGRVLGALSVAGPAHRLTRERCGEELSKKLLAAVDDVELNLAYK</sequence>
<dbReference type="Pfam" id="PF01614">
    <property type="entry name" value="IclR_C"/>
    <property type="match status" value="1"/>
</dbReference>
<dbReference type="EMBL" id="JBHSWU010000292">
    <property type="protein sequence ID" value="MFC6724824.1"/>
    <property type="molecule type" value="Genomic_DNA"/>
</dbReference>
<dbReference type="InterPro" id="IPR011991">
    <property type="entry name" value="ArsR-like_HTH"/>
</dbReference>
<dbReference type="InterPro" id="IPR050707">
    <property type="entry name" value="HTH_MetabolicPath_Reg"/>
</dbReference>
<dbReference type="SMART" id="SM00346">
    <property type="entry name" value="HTH_ICLR"/>
    <property type="match status" value="1"/>
</dbReference>
<dbReference type="GO" id="GO:0006355">
    <property type="term" value="P:regulation of DNA-templated transcription"/>
    <property type="evidence" value="ECO:0007669"/>
    <property type="project" value="UniProtKB-ARBA"/>
</dbReference>
<proteinExistence type="predicted"/>
<keyword evidence="1" id="KW-0805">Transcription regulation</keyword>
<feature type="domain" description="HTH iclR-type" evidence="4">
    <location>
        <begin position="11"/>
        <end position="70"/>
    </location>
</feature>
<dbReference type="Gene3D" id="1.10.10.10">
    <property type="entry name" value="Winged helix-like DNA-binding domain superfamily/Winged helix DNA-binding domain"/>
    <property type="match status" value="1"/>
</dbReference>
<dbReference type="Pfam" id="PF09339">
    <property type="entry name" value="HTH_IclR"/>
    <property type="match status" value="1"/>
</dbReference>
<evidence type="ECO:0000256" key="2">
    <source>
        <dbReference type="ARBA" id="ARBA00023125"/>
    </source>
</evidence>
<feature type="domain" description="IclR-ED" evidence="5">
    <location>
        <begin position="71"/>
        <end position="254"/>
    </location>
</feature>
<evidence type="ECO:0000256" key="3">
    <source>
        <dbReference type="ARBA" id="ARBA00023163"/>
    </source>
</evidence>
<evidence type="ECO:0000259" key="5">
    <source>
        <dbReference type="PROSITE" id="PS51078"/>
    </source>
</evidence>
<dbReference type="SUPFAM" id="SSF55781">
    <property type="entry name" value="GAF domain-like"/>
    <property type="match status" value="1"/>
</dbReference>
<dbReference type="InterPro" id="IPR005471">
    <property type="entry name" value="Tscrpt_reg_IclR_N"/>
</dbReference>
<dbReference type="SUPFAM" id="SSF46785">
    <property type="entry name" value="Winged helix' DNA-binding domain"/>
    <property type="match status" value="1"/>
</dbReference>
<keyword evidence="7" id="KW-1185">Reference proteome</keyword>
<dbReference type="Gene3D" id="3.30.450.40">
    <property type="match status" value="1"/>
</dbReference>
<dbReference type="Proteomes" id="UP001596328">
    <property type="component" value="Unassembled WGS sequence"/>
</dbReference>
<protein>
    <submittedName>
        <fullName evidence="6">IclR family transcriptional regulator</fullName>
    </submittedName>
</protein>
<gene>
    <name evidence="6" type="ORF">ACFQE1_10670</name>
</gene>
<dbReference type="PROSITE" id="PS51077">
    <property type="entry name" value="HTH_ICLR"/>
    <property type="match status" value="1"/>
</dbReference>
<dbReference type="CDD" id="cd00090">
    <property type="entry name" value="HTH_ARSR"/>
    <property type="match status" value="1"/>
</dbReference>
<dbReference type="InterPro" id="IPR014757">
    <property type="entry name" value="Tscrpt_reg_IclR_C"/>
</dbReference>
<dbReference type="PANTHER" id="PTHR30136">
    <property type="entry name" value="HELIX-TURN-HELIX TRANSCRIPTIONAL REGULATOR, ICLR FAMILY"/>
    <property type="match status" value="1"/>
</dbReference>
<organism evidence="6 7">
    <name type="scientific">Halobium palmae</name>
    <dbReference type="NCBI Taxonomy" id="1776492"/>
    <lineage>
        <taxon>Archaea</taxon>
        <taxon>Methanobacteriati</taxon>
        <taxon>Methanobacteriota</taxon>
        <taxon>Stenosarchaea group</taxon>
        <taxon>Halobacteria</taxon>
        <taxon>Halobacteriales</taxon>
        <taxon>Haloferacaceae</taxon>
        <taxon>Halobium</taxon>
    </lineage>
</organism>
<reference evidence="6 7" key="1">
    <citation type="journal article" date="2019" name="Int. J. Syst. Evol. Microbiol.">
        <title>The Global Catalogue of Microorganisms (GCM) 10K type strain sequencing project: providing services to taxonomists for standard genome sequencing and annotation.</title>
        <authorList>
            <consortium name="The Broad Institute Genomics Platform"/>
            <consortium name="The Broad Institute Genome Sequencing Center for Infectious Disease"/>
            <person name="Wu L."/>
            <person name="Ma J."/>
        </authorList>
    </citation>
    <scope>NUCLEOTIDE SEQUENCE [LARGE SCALE GENOMIC DNA]</scope>
    <source>
        <strain evidence="6 7">NBRC 111368</strain>
    </source>
</reference>
<evidence type="ECO:0000313" key="6">
    <source>
        <dbReference type="EMBL" id="MFC6724824.1"/>
    </source>
</evidence>
<name>A0ABD5RZE9_9EURY</name>